<dbReference type="PANTHER" id="PTHR47893:SF1">
    <property type="entry name" value="REGULATORY PROTEIN PCHR"/>
    <property type="match status" value="1"/>
</dbReference>
<accession>A0A1D8GEW4</accession>
<proteinExistence type="predicted"/>
<dbReference type="EMBL" id="CP017269">
    <property type="protein sequence ID" value="AOT69449.1"/>
    <property type="molecule type" value="Genomic_DNA"/>
</dbReference>
<dbReference type="KEGG" id="gfe:Gferi_07615"/>
<dbReference type="SUPFAM" id="SSF46689">
    <property type="entry name" value="Homeodomain-like"/>
    <property type="match status" value="1"/>
</dbReference>
<gene>
    <name evidence="5" type="ORF">Gferi_07615</name>
</gene>
<dbReference type="InterPro" id="IPR018060">
    <property type="entry name" value="HTH_AraC"/>
</dbReference>
<evidence type="ECO:0000313" key="5">
    <source>
        <dbReference type="EMBL" id="AOT69449.1"/>
    </source>
</evidence>
<dbReference type="PANTHER" id="PTHR47893">
    <property type="entry name" value="REGULATORY PROTEIN PCHR"/>
    <property type="match status" value="1"/>
</dbReference>
<evidence type="ECO:0000256" key="2">
    <source>
        <dbReference type="ARBA" id="ARBA00023125"/>
    </source>
</evidence>
<keyword evidence="6" id="KW-1185">Reference proteome</keyword>
<evidence type="ECO:0000256" key="3">
    <source>
        <dbReference type="ARBA" id="ARBA00023163"/>
    </source>
</evidence>
<dbReference type="STRING" id="1424294.Gferi_07615"/>
<dbReference type="InterPro" id="IPR053142">
    <property type="entry name" value="PchR_regulatory_protein"/>
</dbReference>
<dbReference type="InterPro" id="IPR018062">
    <property type="entry name" value="HTH_AraC-typ_CS"/>
</dbReference>
<dbReference type="AlphaFoldDB" id="A0A1D8GEW4"/>
<keyword evidence="1" id="KW-0805">Transcription regulation</keyword>
<evidence type="ECO:0000256" key="1">
    <source>
        <dbReference type="ARBA" id="ARBA00023015"/>
    </source>
</evidence>
<evidence type="ECO:0000259" key="4">
    <source>
        <dbReference type="PROSITE" id="PS01124"/>
    </source>
</evidence>
<dbReference type="PRINTS" id="PR00032">
    <property type="entry name" value="HTHARAC"/>
</dbReference>
<sequence length="321" mass="36873">MFSAILSHFSDRIIAGQGKDHISYNLKTLDGKGTASVYSVFPGIEIGNLVFQTSHLNPIKHAQMNIVEINHCKEGRAECKMSDGCFQYIGEGDLFMNTLNNYSDSIELPLGYYHGIMVLIDIDIAAPVILELFPNIPINMQELSERFFDHDKCFLIQEKPEIQHIFSGMYTIPASARLLYYRLKIQELLLYLYFFLPSKEKPKKTYPQQQVEIIKQIQKKITGEPEHRFTIEDLAREYCISPTALKSNFKGVYGVPIATYMKKYRIQQAAILLRQTQLSVAEIAAKIGYESQSKFGAAFKEIMKITPLEYRRKFAYTTNNF</sequence>
<dbReference type="PROSITE" id="PS00041">
    <property type="entry name" value="HTH_ARAC_FAMILY_1"/>
    <property type="match status" value="1"/>
</dbReference>
<organism evidence="5 6">
    <name type="scientific">Geosporobacter ferrireducens</name>
    <dbReference type="NCBI Taxonomy" id="1424294"/>
    <lineage>
        <taxon>Bacteria</taxon>
        <taxon>Bacillati</taxon>
        <taxon>Bacillota</taxon>
        <taxon>Clostridia</taxon>
        <taxon>Peptostreptococcales</taxon>
        <taxon>Thermotaleaceae</taxon>
        <taxon>Geosporobacter</taxon>
    </lineage>
</organism>
<reference evidence="5 6" key="1">
    <citation type="submission" date="2016-09" db="EMBL/GenBank/DDBJ databases">
        <title>Genomic analysis reveals versatility of anaerobic energy metabolism of Geosporobacter ferrireducens IRF9 of phylum Firmicutes.</title>
        <authorList>
            <person name="Kim S.-J."/>
        </authorList>
    </citation>
    <scope>NUCLEOTIDE SEQUENCE [LARGE SCALE GENOMIC DNA]</scope>
    <source>
        <strain evidence="5 6">IRF9</strain>
    </source>
</reference>
<dbReference type="InterPro" id="IPR020449">
    <property type="entry name" value="Tscrpt_reg_AraC-type_HTH"/>
</dbReference>
<dbReference type="Proteomes" id="UP000095743">
    <property type="component" value="Chromosome"/>
</dbReference>
<dbReference type="PROSITE" id="PS01124">
    <property type="entry name" value="HTH_ARAC_FAMILY_2"/>
    <property type="match status" value="1"/>
</dbReference>
<keyword evidence="2" id="KW-0238">DNA-binding</keyword>
<dbReference type="OrthoDB" id="9772607at2"/>
<evidence type="ECO:0000313" key="6">
    <source>
        <dbReference type="Proteomes" id="UP000095743"/>
    </source>
</evidence>
<dbReference type="GO" id="GO:0043565">
    <property type="term" value="F:sequence-specific DNA binding"/>
    <property type="evidence" value="ECO:0007669"/>
    <property type="project" value="InterPro"/>
</dbReference>
<dbReference type="RefSeq" id="WP_069975131.1">
    <property type="nucleotide sequence ID" value="NZ_CP017269.1"/>
</dbReference>
<dbReference type="Gene3D" id="1.10.10.60">
    <property type="entry name" value="Homeodomain-like"/>
    <property type="match status" value="1"/>
</dbReference>
<keyword evidence="3" id="KW-0804">Transcription</keyword>
<feature type="domain" description="HTH araC/xylS-type" evidence="4">
    <location>
        <begin position="215"/>
        <end position="313"/>
    </location>
</feature>
<protein>
    <recommendedName>
        <fullName evidence="4">HTH araC/xylS-type domain-containing protein</fullName>
    </recommendedName>
</protein>
<dbReference type="GO" id="GO:0003700">
    <property type="term" value="F:DNA-binding transcription factor activity"/>
    <property type="evidence" value="ECO:0007669"/>
    <property type="project" value="InterPro"/>
</dbReference>
<dbReference type="Pfam" id="PF12833">
    <property type="entry name" value="HTH_18"/>
    <property type="match status" value="1"/>
</dbReference>
<dbReference type="InterPro" id="IPR009057">
    <property type="entry name" value="Homeodomain-like_sf"/>
</dbReference>
<name>A0A1D8GEW4_9FIRM</name>
<dbReference type="SMART" id="SM00342">
    <property type="entry name" value="HTH_ARAC"/>
    <property type="match status" value="1"/>
</dbReference>